<sequence length="153" mass="16608">MSEAISIDDLVANAGDAVIVSDADGVIVVWNDAASRVFGFSADEAMGETLDIITPERHRKRHWDGYAKSMETGETRYGDGELLKVPALHKDGRKLSIAFTVGMLFGSDGKPSGVAAIVRDETDRWAKETDMRKRISELEARVTDLQGPVQTGA</sequence>
<reference evidence="2" key="1">
    <citation type="submission" date="2021-08" db="EMBL/GenBank/DDBJ databases">
        <authorList>
            <person name="Zhang H."/>
            <person name="Xu M."/>
            <person name="Yu Z."/>
            <person name="Yang L."/>
            <person name="Cai Y."/>
        </authorList>
    </citation>
    <scope>NUCLEOTIDE SEQUENCE</scope>
    <source>
        <strain evidence="2">CHL1</strain>
    </source>
</reference>
<feature type="domain" description="PAS" evidence="1">
    <location>
        <begin position="3"/>
        <end position="56"/>
    </location>
</feature>
<dbReference type="KEGG" id="cmet:K6K41_25205"/>
<accession>A0A9E6UMC2</accession>
<dbReference type="NCBIfam" id="TIGR00229">
    <property type="entry name" value="sensory_box"/>
    <property type="match status" value="1"/>
</dbReference>
<dbReference type="Gene3D" id="3.30.450.20">
    <property type="entry name" value="PAS domain"/>
    <property type="match status" value="1"/>
</dbReference>
<dbReference type="Pfam" id="PF00989">
    <property type="entry name" value="PAS"/>
    <property type="match status" value="1"/>
</dbReference>
<gene>
    <name evidence="2" type="ORF">K6K41_25205</name>
</gene>
<evidence type="ECO:0000259" key="1">
    <source>
        <dbReference type="PROSITE" id="PS50112"/>
    </source>
</evidence>
<dbReference type="InterPro" id="IPR000014">
    <property type="entry name" value="PAS"/>
</dbReference>
<dbReference type="SMART" id="SM00091">
    <property type="entry name" value="PAS"/>
    <property type="match status" value="1"/>
</dbReference>
<evidence type="ECO:0000313" key="2">
    <source>
        <dbReference type="EMBL" id="QZN99895.1"/>
    </source>
</evidence>
<dbReference type="AlphaFoldDB" id="A0A9E6UMC2"/>
<proteinExistence type="predicted"/>
<organism evidence="2 3">
    <name type="scientific">Chenggangzhangella methanolivorans</name>
    <dbReference type="NCBI Taxonomy" id="1437009"/>
    <lineage>
        <taxon>Bacteria</taxon>
        <taxon>Pseudomonadati</taxon>
        <taxon>Pseudomonadota</taxon>
        <taxon>Alphaproteobacteria</taxon>
        <taxon>Hyphomicrobiales</taxon>
        <taxon>Methylopilaceae</taxon>
        <taxon>Chenggangzhangella</taxon>
    </lineage>
</organism>
<dbReference type="InterPro" id="IPR035965">
    <property type="entry name" value="PAS-like_dom_sf"/>
</dbReference>
<dbReference type="EMBL" id="CP081869">
    <property type="protein sequence ID" value="QZN99895.1"/>
    <property type="molecule type" value="Genomic_DNA"/>
</dbReference>
<keyword evidence="3" id="KW-1185">Reference proteome</keyword>
<protein>
    <submittedName>
        <fullName evidence="2">PAS domain S-box protein</fullName>
    </submittedName>
</protein>
<dbReference type="RefSeq" id="WP_261403019.1">
    <property type="nucleotide sequence ID" value="NZ_CP081869.1"/>
</dbReference>
<dbReference type="CDD" id="cd00130">
    <property type="entry name" value="PAS"/>
    <property type="match status" value="1"/>
</dbReference>
<evidence type="ECO:0000313" key="3">
    <source>
        <dbReference type="Proteomes" id="UP000825701"/>
    </source>
</evidence>
<dbReference type="GO" id="GO:0006355">
    <property type="term" value="P:regulation of DNA-templated transcription"/>
    <property type="evidence" value="ECO:0007669"/>
    <property type="project" value="InterPro"/>
</dbReference>
<name>A0A9E6UMC2_9HYPH</name>
<dbReference type="SUPFAM" id="SSF55785">
    <property type="entry name" value="PYP-like sensor domain (PAS domain)"/>
    <property type="match status" value="1"/>
</dbReference>
<dbReference type="PROSITE" id="PS50112">
    <property type="entry name" value="PAS"/>
    <property type="match status" value="1"/>
</dbReference>
<dbReference type="InterPro" id="IPR013767">
    <property type="entry name" value="PAS_fold"/>
</dbReference>
<dbReference type="Proteomes" id="UP000825701">
    <property type="component" value="Chromosome"/>
</dbReference>